<feature type="region of interest" description="Disordered" evidence="9">
    <location>
        <begin position="454"/>
        <end position="496"/>
    </location>
</feature>
<evidence type="ECO:0000313" key="12">
    <source>
        <dbReference type="Proteomes" id="UP000184330"/>
    </source>
</evidence>
<dbReference type="InterPro" id="IPR036236">
    <property type="entry name" value="Znf_C2H2_sf"/>
</dbReference>
<keyword evidence="3" id="KW-0677">Repeat</keyword>
<dbReference type="Proteomes" id="UP000184330">
    <property type="component" value="Unassembled WGS sequence"/>
</dbReference>
<proteinExistence type="predicted"/>
<keyword evidence="6" id="KW-0539">Nucleus</keyword>
<evidence type="ECO:0000256" key="6">
    <source>
        <dbReference type="ARBA" id="ARBA00023242"/>
    </source>
</evidence>
<feature type="compositionally biased region" description="Low complexity" evidence="9">
    <location>
        <begin position="645"/>
        <end position="659"/>
    </location>
</feature>
<gene>
    <name evidence="11" type="ORF">PAC_15668</name>
</gene>
<evidence type="ECO:0000313" key="11">
    <source>
        <dbReference type="EMBL" id="CZR65768.1"/>
    </source>
</evidence>
<feature type="compositionally biased region" description="Polar residues" evidence="9">
    <location>
        <begin position="631"/>
        <end position="644"/>
    </location>
</feature>
<evidence type="ECO:0000256" key="1">
    <source>
        <dbReference type="ARBA" id="ARBA00004123"/>
    </source>
</evidence>
<dbReference type="GO" id="GO:0005634">
    <property type="term" value="C:nucleus"/>
    <property type="evidence" value="ECO:0007669"/>
    <property type="project" value="UniProtKB-SubCell"/>
</dbReference>
<dbReference type="PROSITE" id="PS50157">
    <property type="entry name" value="ZINC_FINGER_C2H2_2"/>
    <property type="match status" value="1"/>
</dbReference>
<feature type="compositionally biased region" description="Polar residues" evidence="9">
    <location>
        <begin position="157"/>
        <end position="166"/>
    </location>
</feature>
<keyword evidence="4 7" id="KW-0863">Zinc-finger</keyword>
<evidence type="ECO:0000256" key="7">
    <source>
        <dbReference type="PROSITE-ProRule" id="PRU00042"/>
    </source>
</evidence>
<dbReference type="Gene3D" id="1.10.287.1490">
    <property type="match status" value="1"/>
</dbReference>
<evidence type="ECO:0000256" key="2">
    <source>
        <dbReference type="ARBA" id="ARBA00022723"/>
    </source>
</evidence>
<feature type="region of interest" description="Disordered" evidence="9">
    <location>
        <begin position="125"/>
        <end position="166"/>
    </location>
</feature>
<evidence type="ECO:0000256" key="5">
    <source>
        <dbReference type="ARBA" id="ARBA00022833"/>
    </source>
</evidence>
<dbReference type="PANTHER" id="PTHR16515:SF49">
    <property type="entry name" value="GASTRULA ZINC FINGER PROTEIN XLCGF49.1-LIKE-RELATED"/>
    <property type="match status" value="1"/>
</dbReference>
<comment type="subcellular location">
    <subcellularLocation>
        <location evidence="1">Nucleus</location>
    </subcellularLocation>
</comment>
<sequence length="822" mass="91310">MEVVTSYCKSCNSEVGRFRNSWYGIGNTYYSPVYQPLSTDGMEATGDIYEAARESQITDSLLQDMACEKCNAILGLRCEKAPDGHLLKKNQLILRFLEMSLLSEASGQKAKISILKSIPLTSKQVPSGLRRSGTNTKLSPMPSPRPRTPALSVAPTKISQKSTQGSLASTPAFDVAKFKTWAENAIHKQQEDIDRLSGTLGRIEGDMKIFREFMTDVRAELASIARLPAHDPQDDIASLRNELDELRQKVNRNGGIVSRGDLESHSKNLDVLTDDVQRISRKTDDVDIMKAELKETNSHIRSLEDIQRSMVTQKTGEVESLLQELKKARSQLSSLEDVQQSLSTRKTDEIGALRTELQDLKSQIQSLHATQQSIATPSPVPLDVLELHRTVSDKCKHKDQGEQVQEDEDLDGTSAKRRKVFFASFPSTSQITTLKSKQAHYQTPKQQPIMIDSSSPILNHRTGSGALDSQHKHQLADSSAPDPSTPQANSTTRRSQVIAASKVVVEINASMMPPNMMPLRNGTIFRTESRNELLEVSHLEAATGRKRDDYGRWITPSGKVDRRSIRNRRSDTMGPPNPVFANGLVDSGKVNGHGQGEKRSLRPRKDQSSNRPMRSIESYDGQVDDPDKENNPNADSGMSKSIIPSTLSTSDFSSMSAFSRAERENTLPPTQVNEVFDPENLPKFFKCGGCGKKFRTLQALDDHQEHSQQCEKGPSDEVPEAFKCGACGKLFKTFTGIKIHMEENTCKLTRSATPASGSSLLKCERCGRRWKNADQSDQHTCIPKKTQNITAENESVLIGKQASLTDREQLVRQTLEREMSVQ</sequence>
<feature type="coiled-coil region" evidence="8">
    <location>
        <begin position="229"/>
        <end position="370"/>
    </location>
</feature>
<dbReference type="EMBL" id="FJOG01000033">
    <property type="protein sequence ID" value="CZR65768.1"/>
    <property type="molecule type" value="Genomic_DNA"/>
</dbReference>
<dbReference type="InterPro" id="IPR013087">
    <property type="entry name" value="Znf_C2H2_type"/>
</dbReference>
<evidence type="ECO:0000256" key="8">
    <source>
        <dbReference type="SAM" id="Coils"/>
    </source>
</evidence>
<dbReference type="AlphaFoldDB" id="A0A1L7XL73"/>
<protein>
    <recommendedName>
        <fullName evidence="10">C2H2-type domain-containing protein</fullName>
    </recommendedName>
</protein>
<accession>A0A1L7XL73</accession>
<dbReference type="GO" id="GO:0010468">
    <property type="term" value="P:regulation of gene expression"/>
    <property type="evidence" value="ECO:0007669"/>
    <property type="project" value="TreeGrafter"/>
</dbReference>
<feature type="region of interest" description="Disordered" evidence="9">
    <location>
        <begin position="393"/>
        <end position="412"/>
    </location>
</feature>
<feature type="domain" description="C2H2-type" evidence="10">
    <location>
        <begin position="685"/>
        <end position="713"/>
    </location>
</feature>
<dbReference type="Gene3D" id="3.30.160.60">
    <property type="entry name" value="Classic Zinc Finger"/>
    <property type="match status" value="1"/>
</dbReference>
<dbReference type="PANTHER" id="PTHR16515">
    <property type="entry name" value="PR DOMAIN ZINC FINGER PROTEIN"/>
    <property type="match status" value="1"/>
</dbReference>
<reference evidence="11 12" key="1">
    <citation type="submission" date="2016-03" db="EMBL/GenBank/DDBJ databases">
        <authorList>
            <person name="Ploux O."/>
        </authorList>
    </citation>
    <scope>NUCLEOTIDE SEQUENCE [LARGE SCALE GENOMIC DNA]</scope>
    <source>
        <strain evidence="11 12">UAMH 11012</strain>
    </source>
</reference>
<feature type="compositionally biased region" description="Basic and acidic residues" evidence="9">
    <location>
        <begin position="559"/>
        <end position="571"/>
    </location>
</feature>
<dbReference type="SUPFAM" id="SSF57667">
    <property type="entry name" value="beta-beta-alpha zinc fingers"/>
    <property type="match status" value="1"/>
</dbReference>
<keyword evidence="8" id="KW-0175">Coiled coil</keyword>
<evidence type="ECO:0000256" key="3">
    <source>
        <dbReference type="ARBA" id="ARBA00022737"/>
    </source>
</evidence>
<feature type="region of interest" description="Disordered" evidence="9">
    <location>
        <begin position="549"/>
        <end position="675"/>
    </location>
</feature>
<evidence type="ECO:0000256" key="9">
    <source>
        <dbReference type="SAM" id="MobiDB-lite"/>
    </source>
</evidence>
<dbReference type="InterPro" id="IPR050331">
    <property type="entry name" value="Zinc_finger"/>
</dbReference>
<organism evidence="11 12">
    <name type="scientific">Phialocephala subalpina</name>
    <dbReference type="NCBI Taxonomy" id="576137"/>
    <lineage>
        <taxon>Eukaryota</taxon>
        <taxon>Fungi</taxon>
        <taxon>Dikarya</taxon>
        <taxon>Ascomycota</taxon>
        <taxon>Pezizomycotina</taxon>
        <taxon>Leotiomycetes</taxon>
        <taxon>Helotiales</taxon>
        <taxon>Mollisiaceae</taxon>
        <taxon>Phialocephala</taxon>
        <taxon>Phialocephala fortinii species complex</taxon>
    </lineage>
</organism>
<name>A0A1L7XL73_9HELO</name>
<keyword evidence="2" id="KW-0479">Metal-binding</keyword>
<dbReference type="GO" id="GO:0008270">
    <property type="term" value="F:zinc ion binding"/>
    <property type="evidence" value="ECO:0007669"/>
    <property type="project" value="UniProtKB-KW"/>
</dbReference>
<dbReference type="OrthoDB" id="5396360at2759"/>
<evidence type="ECO:0000256" key="4">
    <source>
        <dbReference type="ARBA" id="ARBA00022771"/>
    </source>
</evidence>
<keyword evidence="5" id="KW-0862">Zinc</keyword>
<feature type="compositionally biased region" description="Polar residues" evidence="9">
    <location>
        <begin position="481"/>
        <end position="495"/>
    </location>
</feature>
<feature type="compositionally biased region" description="Basic and acidic residues" evidence="9">
    <location>
        <begin position="595"/>
        <end position="608"/>
    </location>
</feature>
<evidence type="ECO:0000259" key="10">
    <source>
        <dbReference type="PROSITE" id="PS50157"/>
    </source>
</evidence>
<keyword evidence="12" id="KW-1185">Reference proteome</keyword>